<dbReference type="AlphaFoldDB" id="A0A2P8AE20"/>
<gene>
    <name evidence="2" type="ORF">B9Z65_6731</name>
</gene>
<dbReference type="EMBL" id="NHZQ01000016">
    <property type="protein sequence ID" value="PSK58716.1"/>
    <property type="molecule type" value="Genomic_DNA"/>
</dbReference>
<feature type="compositionally biased region" description="Low complexity" evidence="1">
    <location>
        <begin position="433"/>
        <end position="492"/>
    </location>
</feature>
<protein>
    <submittedName>
        <fullName evidence="2">Uncharacterized protein</fullName>
    </submittedName>
</protein>
<reference evidence="2 3" key="1">
    <citation type="submission" date="2017-05" db="EMBL/GenBank/DDBJ databases">
        <title>Draft genome sequence of Elsinoe australis.</title>
        <authorList>
            <person name="Cheng Q."/>
        </authorList>
    </citation>
    <scope>NUCLEOTIDE SEQUENCE [LARGE SCALE GENOMIC DNA]</scope>
    <source>
        <strain evidence="2 3">NL1</strain>
    </source>
</reference>
<evidence type="ECO:0000313" key="3">
    <source>
        <dbReference type="Proteomes" id="UP000243723"/>
    </source>
</evidence>
<dbReference type="Proteomes" id="UP000243723">
    <property type="component" value="Unassembled WGS sequence"/>
</dbReference>
<evidence type="ECO:0000313" key="2">
    <source>
        <dbReference type="EMBL" id="PSK58716.1"/>
    </source>
</evidence>
<feature type="compositionally biased region" description="Pro residues" evidence="1">
    <location>
        <begin position="341"/>
        <end position="362"/>
    </location>
</feature>
<proteinExistence type="predicted"/>
<feature type="region of interest" description="Disordered" evidence="1">
    <location>
        <begin position="256"/>
        <end position="368"/>
    </location>
</feature>
<name>A0A2P8AE20_9PEZI</name>
<organism evidence="2 3">
    <name type="scientific">Elsinoe australis</name>
    <dbReference type="NCBI Taxonomy" id="40998"/>
    <lineage>
        <taxon>Eukaryota</taxon>
        <taxon>Fungi</taxon>
        <taxon>Dikarya</taxon>
        <taxon>Ascomycota</taxon>
        <taxon>Pezizomycotina</taxon>
        <taxon>Dothideomycetes</taxon>
        <taxon>Dothideomycetidae</taxon>
        <taxon>Myriangiales</taxon>
        <taxon>Elsinoaceae</taxon>
        <taxon>Elsinoe</taxon>
    </lineage>
</organism>
<feature type="compositionally biased region" description="Basic and acidic residues" evidence="1">
    <location>
        <begin position="288"/>
        <end position="298"/>
    </location>
</feature>
<comment type="caution">
    <text evidence="2">The sequence shown here is derived from an EMBL/GenBank/DDBJ whole genome shotgun (WGS) entry which is preliminary data.</text>
</comment>
<sequence>MASSKIPPRMSGSEVLGCVELVVGAFKEAADLVGRVSRKQKKRKGERNYHEILLFQVLEQGAKQIQQSYDEGSHRFGSAFRVGDDEARERLLCAAIETNADIVQSLQIACDLEKAALDLVHLHESAITIRHDAIRSLNDLHQRLEKVRPLGSFSRFSPDSSVCGGDTRRNSLLMNASELGSLPPAVTIPQLPEKSGLRRMLSVGGSPQHRRAKSDNPHELRPISSQASIAPSVVTPAPLYFNNHLAYPLFSEATPRPVPKPGTHPHHARSKSTVSTESKKPTKAGTGKWEDTKDHPDLPDFQFLKKQKESSKHSRTHSNASSQPSKRDSVFSLPPRTSWDPPTPSPLSYPANLPPPPPPPVQRPVTSSTTAATGIIPMTLVTSLPLAPHPAHRATIASPIPEHTADEFETSSVSSLDYDAASVYSQPEATSYPISSPSSPIDLDPGTPLTNPSSHSPSSDPTTPSTNGPSSMHARSSIRSTASTAPSSISLASPPPSVHCAPEPAPSIRSRASTYAPTFSSAGASTTISTLERQMQRSEDGTWREIPREAFTTGLDKAREEQRMKARQKAERMYRPLHSASVSSGAPMSLQLGAAAVGLGLGEGHKRSRTLDSSVGVTAMPALGKTVSAGGDKKEGKEKKGFWHIRKASREVVQGAKMEGKEERKERLRQKEKTIEWSSMAFAV</sequence>
<feature type="region of interest" description="Disordered" evidence="1">
    <location>
        <begin position="200"/>
        <end position="220"/>
    </location>
</feature>
<feature type="compositionally biased region" description="Polar residues" evidence="1">
    <location>
        <begin position="510"/>
        <end position="533"/>
    </location>
</feature>
<accession>A0A2P8AE20</accession>
<dbReference type="STRING" id="40998.A0A2P8AE20"/>
<keyword evidence="3" id="KW-1185">Reference proteome</keyword>
<evidence type="ECO:0000256" key="1">
    <source>
        <dbReference type="SAM" id="MobiDB-lite"/>
    </source>
</evidence>
<dbReference type="OrthoDB" id="25896at2759"/>
<feature type="region of interest" description="Disordered" evidence="1">
    <location>
        <begin position="429"/>
        <end position="541"/>
    </location>
</feature>